<feature type="region of interest" description="Disordered" evidence="1">
    <location>
        <begin position="260"/>
        <end position="295"/>
    </location>
</feature>
<dbReference type="Proteomes" id="UP000078542">
    <property type="component" value="Unassembled WGS sequence"/>
</dbReference>
<evidence type="ECO:0000256" key="2">
    <source>
        <dbReference type="SAM" id="Phobius"/>
    </source>
</evidence>
<evidence type="ECO:0000313" key="4">
    <source>
        <dbReference type="Proteomes" id="UP000078542"/>
    </source>
</evidence>
<protein>
    <submittedName>
        <fullName evidence="3">Uncharacterized protein</fullName>
    </submittedName>
</protein>
<dbReference type="AlphaFoldDB" id="A0A195D6S5"/>
<feature type="non-terminal residue" evidence="3">
    <location>
        <position position="1"/>
    </location>
</feature>
<accession>A0A195D6S5</accession>
<keyword evidence="2" id="KW-0472">Membrane</keyword>
<keyword evidence="2" id="KW-1133">Transmembrane helix</keyword>
<evidence type="ECO:0000313" key="3">
    <source>
        <dbReference type="EMBL" id="KYN08124.1"/>
    </source>
</evidence>
<dbReference type="EMBL" id="KQ976818">
    <property type="protein sequence ID" value="KYN08124.1"/>
    <property type="molecule type" value="Genomic_DNA"/>
</dbReference>
<feature type="compositionally biased region" description="Polar residues" evidence="1">
    <location>
        <begin position="285"/>
        <end position="295"/>
    </location>
</feature>
<name>A0A195D6S5_9HYME</name>
<feature type="compositionally biased region" description="Basic and acidic residues" evidence="1">
    <location>
        <begin position="148"/>
        <end position="178"/>
    </location>
</feature>
<evidence type="ECO:0000256" key="1">
    <source>
        <dbReference type="SAM" id="MobiDB-lite"/>
    </source>
</evidence>
<sequence>SSFEFLTAIAILSRTHRDIKSFPFDDEESAYSIVQWQAAKRFRNCYLFYNSFYFFFYVESLVSFIPLRYEGKNVKKSRNQNGGYGVHWECMAREQSGRRLTAWSAPLRSEPPISSPDTSNSTEISVIDCTTGQQPLCAEYKRVETFRERKDDASARRDRAGDRSLEKRRDEGISDDRRSRRGVSLAPRLRRAASFCLHPAVTGANRTPRTGGEYRVGWQKRELVGIWSAPSPREFHAYPLSPPHCTPTRTLRASRHDDVAPLPSSGRFGSAVQTHPARRRPPSPWQNKISNSRAV</sequence>
<keyword evidence="2" id="KW-0812">Transmembrane</keyword>
<keyword evidence="4" id="KW-1185">Reference proteome</keyword>
<feature type="transmembrane region" description="Helical" evidence="2">
    <location>
        <begin position="46"/>
        <end position="67"/>
    </location>
</feature>
<proteinExistence type="predicted"/>
<reference evidence="3 4" key="1">
    <citation type="submission" date="2016-03" db="EMBL/GenBank/DDBJ databases">
        <title>Cyphomyrmex costatus WGS genome.</title>
        <authorList>
            <person name="Nygaard S."/>
            <person name="Hu H."/>
            <person name="Boomsma J."/>
            <person name="Zhang G."/>
        </authorList>
    </citation>
    <scope>NUCLEOTIDE SEQUENCE [LARGE SCALE GENOMIC DNA]</scope>
    <source>
        <strain evidence="3">MS0001</strain>
        <tissue evidence="3">Whole body</tissue>
    </source>
</reference>
<feature type="region of interest" description="Disordered" evidence="1">
    <location>
        <begin position="148"/>
        <end position="184"/>
    </location>
</feature>
<organism evidence="3 4">
    <name type="scientific">Cyphomyrmex costatus</name>
    <dbReference type="NCBI Taxonomy" id="456900"/>
    <lineage>
        <taxon>Eukaryota</taxon>
        <taxon>Metazoa</taxon>
        <taxon>Ecdysozoa</taxon>
        <taxon>Arthropoda</taxon>
        <taxon>Hexapoda</taxon>
        <taxon>Insecta</taxon>
        <taxon>Pterygota</taxon>
        <taxon>Neoptera</taxon>
        <taxon>Endopterygota</taxon>
        <taxon>Hymenoptera</taxon>
        <taxon>Apocrita</taxon>
        <taxon>Aculeata</taxon>
        <taxon>Formicoidea</taxon>
        <taxon>Formicidae</taxon>
        <taxon>Myrmicinae</taxon>
        <taxon>Cyphomyrmex</taxon>
    </lineage>
</organism>
<gene>
    <name evidence="3" type="ORF">ALC62_00969</name>
</gene>